<feature type="region of interest" description="Disordered" evidence="1">
    <location>
        <begin position="333"/>
        <end position="480"/>
    </location>
</feature>
<feature type="compositionally biased region" description="Basic residues" evidence="1">
    <location>
        <begin position="456"/>
        <end position="468"/>
    </location>
</feature>
<feature type="compositionally biased region" description="Basic and acidic residues" evidence="1">
    <location>
        <begin position="421"/>
        <end position="447"/>
    </location>
</feature>
<name>A0AAN8ZVT7_HALRR</name>
<comment type="caution">
    <text evidence="2">The sequence shown here is derived from an EMBL/GenBank/DDBJ whole genome shotgun (WGS) entry which is preliminary data.</text>
</comment>
<proteinExistence type="predicted"/>
<evidence type="ECO:0000313" key="3">
    <source>
        <dbReference type="Proteomes" id="UP001381693"/>
    </source>
</evidence>
<dbReference type="AlphaFoldDB" id="A0AAN8ZVT7"/>
<feature type="compositionally biased region" description="Polar residues" evidence="1">
    <location>
        <begin position="61"/>
        <end position="76"/>
    </location>
</feature>
<dbReference type="EMBL" id="JAXCGZ010023114">
    <property type="protein sequence ID" value="KAK7017015.1"/>
    <property type="molecule type" value="Genomic_DNA"/>
</dbReference>
<sequence length="633" mass="73216">MERTRWGNALPLERPGNKSLMQDILDVPCRLSSDSRYSISNTRSVEEPPAFRPPGPLYPRNVSNIPQSDGSSQYVQNDSDALYLSRRRDFDGGRLDSSYGPASGSSNLFDKIQSRDYEHGLSRNEPHHSKTNSNAVLPSMHQFLSSSDYLQYSLTDSRSDPSSVHPVDQLGTKISSMYGSQQRSNERLPSMQETLKTSKDIMDVVIDKPQSSTPMKDNESLMSDLMLLEMLTNITKTKETPIFSQMDTTLSSASNPGAFWESVSEQLQKDKSKYKRSLSETSQFKTVLNSFNRKQDFQHSAQYRVPEDNFKDVDEYSQRSKMAWNDVMIRQKKESSPIIPSSKKSAFRDRSISPDVGSRSRNRSPDVGSRSRNRSPDVGRSWRYERKSSRLPDRYKESSYRSRSRSMSPKGYRSRSPVRRRSPEKYGSRSSRDWSPRDEPQSRDWSPERYPVMSPLRRRSKSPRKYRTPTRSSSPPWFRMTTKPSMMDLESFSPEQIIGALHLVNCAIKLSRTPYLLTIFQHDVSINLSYMPLHQKKEMFTEGFELRLNVVPSVREEDWKKPLTHLIDFALETEQFHEIYVEARAHEDELDIRYAKPFELAEYIRGANTVIAFMSEEALRKRELANKKKKKKK</sequence>
<evidence type="ECO:0000256" key="1">
    <source>
        <dbReference type="SAM" id="MobiDB-lite"/>
    </source>
</evidence>
<feature type="compositionally biased region" description="Basic and acidic residues" evidence="1">
    <location>
        <begin position="374"/>
        <end position="400"/>
    </location>
</feature>
<evidence type="ECO:0000313" key="2">
    <source>
        <dbReference type="EMBL" id="KAK7017015.1"/>
    </source>
</evidence>
<reference evidence="2 3" key="1">
    <citation type="submission" date="2023-11" db="EMBL/GenBank/DDBJ databases">
        <title>Halocaridina rubra genome assembly.</title>
        <authorList>
            <person name="Smith C."/>
        </authorList>
    </citation>
    <scope>NUCLEOTIDE SEQUENCE [LARGE SCALE GENOMIC DNA]</scope>
    <source>
        <strain evidence="2">EP-1</strain>
        <tissue evidence="2">Whole</tissue>
    </source>
</reference>
<dbReference type="Proteomes" id="UP001381693">
    <property type="component" value="Unassembled WGS sequence"/>
</dbReference>
<accession>A0AAN8ZVT7</accession>
<protein>
    <submittedName>
        <fullName evidence="2">Uncharacterized protein</fullName>
    </submittedName>
</protein>
<gene>
    <name evidence="2" type="ORF">SK128_027768</name>
</gene>
<feature type="region of interest" description="Disordered" evidence="1">
    <location>
        <begin position="36"/>
        <end position="76"/>
    </location>
</feature>
<organism evidence="2 3">
    <name type="scientific">Halocaridina rubra</name>
    <name type="common">Hawaiian red shrimp</name>
    <dbReference type="NCBI Taxonomy" id="373956"/>
    <lineage>
        <taxon>Eukaryota</taxon>
        <taxon>Metazoa</taxon>
        <taxon>Ecdysozoa</taxon>
        <taxon>Arthropoda</taxon>
        <taxon>Crustacea</taxon>
        <taxon>Multicrustacea</taxon>
        <taxon>Malacostraca</taxon>
        <taxon>Eumalacostraca</taxon>
        <taxon>Eucarida</taxon>
        <taxon>Decapoda</taxon>
        <taxon>Pleocyemata</taxon>
        <taxon>Caridea</taxon>
        <taxon>Atyoidea</taxon>
        <taxon>Atyidae</taxon>
        <taxon>Halocaridina</taxon>
    </lineage>
</organism>
<keyword evidence="3" id="KW-1185">Reference proteome</keyword>